<evidence type="ECO:0000256" key="3">
    <source>
        <dbReference type="ARBA" id="ARBA00023180"/>
    </source>
</evidence>
<dbReference type="InterPro" id="IPR008972">
    <property type="entry name" value="Cupredoxin"/>
</dbReference>
<dbReference type="Gene3D" id="2.60.40.420">
    <property type="entry name" value="Cupredoxins - blue copper proteins"/>
    <property type="match status" value="1"/>
</dbReference>
<dbReference type="InterPro" id="IPR039391">
    <property type="entry name" value="Phytocyanin-like"/>
</dbReference>
<keyword evidence="1" id="KW-0479">Metal-binding</keyword>
<dbReference type="InterPro" id="IPR003245">
    <property type="entry name" value="Phytocyanin_dom"/>
</dbReference>
<proteinExistence type="predicted"/>
<dbReference type="PROSITE" id="PS00196">
    <property type="entry name" value="COPPER_BLUE"/>
    <property type="match status" value="1"/>
</dbReference>
<dbReference type="PANTHER" id="PTHR33021:SF458">
    <property type="entry name" value="PHYTOCYANIN DOMAIN-CONTAINING PROTEIN"/>
    <property type="match status" value="1"/>
</dbReference>
<dbReference type="AlphaFoldDB" id="M8AN90"/>
<keyword evidence="3" id="KW-0325">Glycoprotein</keyword>
<name>M8AN90_AEGTA</name>
<accession>M8AN90</accession>
<dbReference type="Pfam" id="PF02298">
    <property type="entry name" value="Cu_bind_like"/>
    <property type="match status" value="1"/>
</dbReference>
<sequence>MAMLGMVLGASHTVGAPAGSWDLQTNYTLWASRTRFTTGDELQFQYSTTVHNVVEVRKAGYDSCNSSNPIATFLTGNDVVPLAAIGTRYFICGVPGHCVAGMKVQVNVKSKAVRTVQRCRGTGKRLRCRSETVLSSATTAGIDQSVVARLALNCHLPRKCYNQSRADLVYLVVVFGRKYQVQANVPKVYDHGEAPYPADYATFEFGQHNILSIVNFREFSQWHTS</sequence>
<protein>
    <submittedName>
        <fullName evidence="4">Mavicyanin</fullName>
    </submittedName>
</protein>
<dbReference type="InterPro" id="IPR028871">
    <property type="entry name" value="BlueCu_1_BS"/>
</dbReference>
<reference evidence="4" key="1">
    <citation type="submission" date="2015-06" db="UniProtKB">
        <authorList>
            <consortium name="EnsemblPlants"/>
        </authorList>
    </citation>
    <scope>IDENTIFICATION</scope>
</reference>
<dbReference type="SUPFAM" id="SSF49503">
    <property type="entry name" value="Cupredoxins"/>
    <property type="match status" value="1"/>
</dbReference>
<dbReference type="CDD" id="cd04216">
    <property type="entry name" value="Phytocyanin"/>
    <property type="match status" value="1"/>
</dbReference>
<dbReference type="PROSITE" id="PS51485">
    <property type="entry name" value="PHYTOCYANIN"/>
    <property type="match status" value="1"/>
</dbReference>
<dbReference type="GO" id="GO:0005886">
    <property type="term" value="C:plasma membrane"/>
    <property type="evidence" value="ECO:0007669"/>
    <property type="project" value="TreeGrafter"/>
</dbReference>
<dbReference type="GO" id="GO:0009055">
    <property type="term" value="F:electron transfer activity"/>
    <property type="evidence" value="ECO:0007669"/>
    <property type="project" value="InterPro"/>
</dbReference>
<keyword evidence="2" id="KW-0186">Copper</keyword>
<dbReference type="EnsemblPlants" id="EMT06001">
    <property type="protein sequence ID" value="EMT06001"/>
    <property type="gene ID" value="F775_15413"/>
</dbReference>
<organism evidence="4">
    <name type="scientific">Aegilops tauschii</name>
    <name type="common">Tausch's goatgrass</name>
    <name type="synonym">Aegilops squarrosa</name>
    <dbReference type="NCBI Taxonomy" id="37682"/>
    <lineage>
        <taxon>Eukaryota</taxon>
        <taxon>Viridiplantae</taxon>
        <taxon>Streptophyta</taxon>
        <taxon>Embryophyta</taxon>
        <taxon>Tracheophyta</taxon>
        <taxon>Spermatophyta</taxon>
        <taxon>Magnoliopsida</taxon>
        <taxon>Liliopsida</taxon>
        <taxon>Poales</taxon>
        <taxon>Poaceae</taxon>
        <taxon>BOP clade</taxon>
        <taxon>Pooideae</taxon>
        <taxon>Triticodae</taxon>
        <taxon>Triticeae</taxon>
        <taxon>Triticinae</taxon>
        <taxon>Aegilops</taxon>
    </lineage>
</organism>
<dbReference type="GO" id="GO:0046872">
    <property type="term" value="F:metal ion binding"/>
    <property type="evidence" value="ECO:0007669"/>
    <property type="project" value="UniProtKB-KW"/>
</dbReference>
<dbReference type="FunFam" id="2.60.40.420:FF:000003">
    <property type="entry name" value="Blue copper"/>
    <property type="match status" value="1"/>
</dbReference>
<evidence type="ECO:0000256" key="2">
    <source>
        <dbReference type="ARBA" id="ARBA00023008"/>
    </source>
</evidence>
<evidence type="ECO:0000313" key="4">
    <source>
        <dbReference type="EnsemblPlants" id="EMT06001"/>
    </source>
</evidence>
<dbReference type="PANTHER" id="PTHR33021">
    <property type="entry name" value="BLUE COPPER PROTEIN"/>
    <property type="match status" value="1"/>
</dbReference>
<evidence type="ECO:0000256" key="1">
    <source>
        <dbReference type="ARBA" id="ARBA00022723"/>
    </source>
</evidence>